<comment type="caution">
    <text evidence="3">The sequence shown here is derived from an EMBL/GenBank/DDBJ whole genome shotgun (WGS) entry which is preliminary data.</text>
</comment>
<feature type="chain" id="PRO_5020040177" evidence="2">
    <location>
        <begin position="23"/>
        <end position="290"/>
    </location>
</feature>
<proteinExistence type="predicted"/>
<protein>
    <submittedName>
        <fullName evidence="3">Uncharacterized protein</fullName>
    </submittedName>
</protein>
<evidence type="ECO:0000256" key="2">
    <source>
        <dbReference type="SAM" id="SignalP"/>
    </source>
</evidence>
<organism evidence="3 4">
    <name type="scientific">Eumeta variegata</name>
    <name type="common">Bagworm moth</name>
    <name type="synonym">Eumeta japonica</name>
    <dbReference type="NCBI Taxonomy" id="151549"/>
    <lineage>
        <taxon>Eukaryota</taxon>
        <taxon>Metazoa</taxon>
        <taxon>Ecdysozoa</taxon>
        <taxon>Arthropoda</taxon>
        <taxon>Hexapoda</taxon>
        <taxon>Insecta</taxon>
        <taxon>Pterygota</taxon>
        <taxon>Neoptera</taxon>
        <taxon>Endopterygota</taxon>
        <taxon>Lepidoptera</taxon>
        <taxon>Glossata</taxon>
        <taxon>Ditrysia</taxon>
        <taxon>Tineoidea</taxon>
        <taxon>Psychidae</taxon>
        <taxon>Oiketicinae</taxon>
        <taxon>Eumeta</taxon>
    </lineage>
</organism>
<dbReference type="EMBL" id="BGZK01000482">
    <property type="protein sequence ID" value="GBP46414.1"/>
    <property type="molecule type" value="Genomic_DNA"/>
</dbReference>
<evidence type="ECO:0000313" key="3">
    <source>
        <dbReference type="EMBL" id="GBP46414.1"/>
    </source>
</evidence>
<keyword evidence="2" id="KW-0732">Signal</keyword>
<evidence type="ECO:0000256" key="1">
    <source>
        <dbReference type="SAM" id="MobiDB-lite"/>
    </source>
</evidence>
<reference evidence="3 4" key="1">
    <citation type="journal article" date="2019" name="Commun. Biol.">
        <title>The bagworm genome reveals a unique fibroin gene that provides high tensile strength.</title>
        <authorList>
            <person name="Kono N."/>
            <person name="Nakamura H."/>
            <person name="Ohtoshi R."/>
            <person name="Tomita M."/>
            <person name="Numata K."/>
            <person name="Arakawa K."/>
        </authorList>
    </citation>
    <scope>NUCLEOTIDE SEQUENCE [LARGE SCALE GENOMIC DNA]</scope>
</reference>
<sequence length="290" mass="33002">MRLPIGIVLDTFLIIFVHNTAAGHGRRRRTGGAARRRLSTRIGPLRLSKDREYTLTSTNSVRVLRLGRTGYQVGINIKYLDLSSFRAVKNQGSKLTRSENKLTYGLYFDTHNRQVSVSTNTESIARRHSAQDRDQDRDHSPRAPGGCQECLTPRGAEKHARSRYLCPFAEVGTLCAFGKSGRLSLRNWFEMPRLMRSDWKIVRYRNRKREEERNGEPGSGPKLRMGLGSNLDVGLSHRPGFFGYSVARVDTHFFRRAPAFNDTWQVTAAFSRLFRPAPACQLFIVMGKKL</sequence>
<dbReference type="Proteomes" id="UP000299102">
    <property type="component" value="Unassembled WGS sequence"/>
</dbReference>
<accession>A0A4C1W8C6</accession>
<gene>
    <name evidence="3" type="ORF">EVAR_36397_1</name>
</gene>
<feature type="region of interest" description="Disordered" evidence="1">
    <location>
        <begin position="117"/>
        <end position="150"/>
    </location>
</feature>
<feature type="signal peptide" evidence="2">
    <location>
        <begin position="1"/>
        <end position="22"/>
    </location>
</feature>
<feature type="compositionally biased region" description="Basic and acidic residues" evidence="1">
    <location>
        <begin position="129"/>
        <end position="141"/>
    </location>
</feature>
<name>A0A4C1W8C6_EUMVA</name>
<evidence type="ECO:0000313" key="4">
    <source>
        <dbReference type="Proteomes" id="UP000299102"/>
    </source>
</evidence>
<keyword evidence="4" id="KW-1185">Reference proteome</keyword>
<dbReference type="AlphaFoldDB" id="A0A4C1W8C6"/>